<feature type="active site" description="Proton acceptor" evidence="2">
    <location>
        <position position="125"/>
    </location>
</feature>
<dbReference type="SUPFAM" id="SSF55144">
    <property type="entry name" value="LigT-like"/>
    <property type="match status" value="1"/>
</dbReference>
<dbReference type="RefSeq" id="WP_189131614.1">
    <property type="nucleotide sequence ID" value="NZ_BMMS01000009.1"/>
</dbReference>
<gene>
    <name evidence="3" type="ORF">GCM10012280_24230</name>
</gene>
<evidence type="ECO:0000256" key="1">
    <source>
        <dbReference type="ARBA" id="ARBA00022801"/>
    </source>
</evidence>
<dbReference type="Pfam" id="PF13563">
    <property type="entry name" value="2_5_RNA_ligase2"/>
    <property type="match status" value="1"/>
</dbReference>
<reference evidence="3" key="1">
    <citation type="journal article" date="2014" name="Int. J. Syst. Evol. Microbiol.">
        <title>Complete genome sequence of Corynebacterium casei LMG S-19264T (=DSM 44701T), isolated from a smear-ripened cheese.</title>
        <authorList>
            <consortium name="US DOE Joint Genome Institute (JGI-PGF)"/>
            <person name="Walter F."/>
            <person name="Albersmeier A."/>
            <person name="Kalinowski J."/>
            <person name="Ruckert C."/>
        </authorList>
    </citation>
    <scope>NUCLEOTIDE SEQUENCE</scope>
    <source>
        <strain evidence="3">CGMCC 4.7201</strain>
    </source>
</reference>
<dbReference type="Proteomes" id="UP000641932">
    <property type="component" value="Unassembled WGS sequence"/>
</dbReference>
<dbReference type="AlphaFoldDB" id="A0A917ZMW0"/>
<feature type="short sequence motif" description="HXTX 2" evidence="2">
    <location>
        <begin position="125"/>
        <end position="128"/>
    </location>
</feature>
<comment type="similarity">
    <text evidence="2">Belongs to the 2H phosphoesterase superfamily. ThpR family.</text>
</comment>
<dbReference type="EMBL" id="BMMS01000009">
    <property type="protein sequence ID" value="GGO86933.1"/>
    <property type="molecule type" value="Genomic_DNA"/>
</dbReference>
<evidence type="ECO:0000313" key="3">
    <source>
        <dbReference type="EMBL" id="GGO86933.1"/>
    </source>
</evidence>
<dbReference type="Gene3D" id="3.90.1140.10">
    <property type="entry name" value="Cyclic phosphodiesterase"/>
    <property type="match status" value="1"/>
</dbReference>
<name>A0A917ZMW0_9ACTN</name>
<dbReference type="HAMAP" id="MF_01940">
    <property type="entry name" value="RNA_CPDase"/>
    <property type="match status" value="1"/>
</dbReference>
<evidence type="ECO:0000313" key="4">
    <source>
        <dbReference type="Proteomes" id="UP000641932"/>
    </source>
</evidence>
<protein>
    <recommendedName>
        <fullName evidence="2">RNA 2',3'-cyclic phosphodiesterase</fullName>
        <shortName evidence="2">RNA 2',3'-CPDase</shortName>
        <ecNumber evidence="2">3.1.4.58</ecNumber>
    </recommendedName>
</protein>
<proteinExistence type="inferred from homology"/>
<sequence>MRLFVAVQPPPAAVAELAAALAPLHKLPDADRLRFTEQAGWHLTLAFLGDVDPSLLPELGTRLARAAHRHEPMELRLAGGGRFADRALWTGVTDGRRALGRLADSTAAAARRTGIDADERPFKAHLTLARSRSPVDLRPFRRALEGFEGSAWPADSIRLMSSTTAGVGQPPVYETVERWPLGKGADKG</sequence>
<organism evidence="3 4">
    <name type="scientific">Wenjunlia tyrosinilytica</name>
    <dbReference type="NCBI Taxonomy" id="1544741"/>
    <lineage>
        <taxon>Bacteria</taxon>
        <taxon>Bacillati</taxon>
        <taxon>Actinomycetota</taxon>
        <taxon>Actinomycetes</taxon>
        <taxon>Kitasatosporales</taxon>
        <taxon>Streptomycetaceae</taxon>
        <taxon>Wenjunlia</taxon>
    </lineage>
</organism>
<comment type="catalytic activity">
    <reaction evidence="2">
        <text>a 3'-end 2',3'-cyclophospho-ribonucleotide-RNA + H2O = a 3'-end 2'-phospho-ribonucleotide-RNA + H(+)</text>
        <dbReference type="Rhea" id="RHEA:11828"/>
        <dbReference type="Rhea" id="RHEA-COMP:10464"/>
        <dbReference type="Rhea" id="RHEA-COMP:17353"/>
        <dbReference type="ChEBI" id="CHEBI:15377"/>
        <dbReference type="ChEBI" id="CHEBI:15378"/>
        <dbReference type="ChEBI" id="CHEBI:83064"/>
        <dbReference type="ChEBI" id="CHEBI:173113"/>
        <dbReference type="EC" id="3.1.4.58"/>
    </reaction>
</comment>
<dbReference type="InterPro" id="IPR004175">
    <property type="entry name" value="RNA_CPDase"/>
</dbReference>
<keyword evidence="1 2" id="KW-0378">Hydrolase</keyword>
<dbReference type="InterPro" id="IPR009097">
    <property type="entry name" value="Cyclic_Pdiesterase"/>
</dbReference>
<dbReference type="GO" id="GO:0004113">
    <property type="term" value="F:2',3'-cyclic-nucleotide 3'-phosphodiesterase activity"/>
    <property type="evidence" value="ECO:0007669"/>
    <property type="project" value="InterPro"/>
</dbReference>
<dbReference type="PANTHER" id="PTHR35561">
    <property type="entry name" value="RNA 2',3'-CYCLIC PHOSPHODIESTERASE"/>
    <property type="match status" value="1"/>
</dbReference>
<comment type="caution">
    <text evidence="3">The sequence shown here is derived from an EMBL/GenBank/DDBJ whole genome shotgun (WGS) entry which is preliminary data.</text>
</comment>
<dbReference type="GO" id="GO:0008664">
    <property type="term" value="F:RNA 2',3'-cyclic 3'-phosphodiesterase activity"/>
    <property type="evidence" value="ECO:0007669"/>
    <property type="project" value="UniProtKB-EC"/>
</dbReference>
<feature type="short sequence motif" description="HXTX 1" evidence="2">
    <location>
        <begin position="42"/>
        <end position="45"/>
    </location>
</feature>
<feature type="active site" description="Proton donor" evidence="2">
    <location>
        <position position="42"/>
    </location>
</feature>
<comment type="function">
    <text evidence="2">Hydrolyzes RNA 2',3'-cyclic phosphodiester to an RNA 2'-phosphomonoester.</text>
</comment>
<dbReference type="EC" id="3.1.4.58" evidence="2"/>
<keyword evidence="4" id="KW-1185">Reference proteome</keyword>
<dbReference type="NCBIfam" id="TIGR02258">
    <property type="entry name" value="2_5_ligase"/>
    <property type="match status" value="1"/>
</dbReference>
<dbReference type="PANTHER" id="PTHR35561:SF1">
    <property type="entry name" value="RNA 2',3'-CYCLIC PHOSPHODIESTERASE"/>
    <property type="match status" value="1"/>
</dbReference>
<evidence type="ECO:0000256" key="2">
    <source>
        <dbReference type="HAMAP-Rule" id="MF_01940"/>
    </source>
</evidence>
<reference evidence="3" key="2">
    <citation type="submission" date="2020-09" db="EMBL/GenBank/DDBJ databases">
        <authorList>
            <person name="Sun Q."/>
            <person name="Zhou Y."/>
        </authorList>
    </citation>
    <scope>NUCLEOTIDE SEQUENCE</scope>
    <source>
        <strain evidence="3">CGMCC 4.7201</strain>
    </source>
</reference>
<accession>A0A917ZMW0</accession>